<comment type="similarity">
    <text evidence="1">Belongs to the PIH1 family.</text>
</comment>
<accession>A0A699ZC79</accession>
<comment type="caution">
    <text evidence="3">The sequence shown here is derived from an EMBL/GenBank/DDBJ whole genome shotgun (WGS) entry which is preliminary data.</text>
</comment>
<protein>
    <submittedName>
        <fullName evidence="3">PIH1 domain-containing protein</fullName>
    </submittedName>
</protein>
<dbReference type="InterPro" id="IPR050734">
    <property type="entry name" value="PIH1/Kintoun_subfamily"/>
</dbReference>
<name>A0A699ZC79_HAELA</name>
<feature type="domain" description="PIH1 N-terminal" evidence="2">
    <location>
        <begin position="52"/>
        <end position="91"/>
    </location>
</feature>
<evidence type="ECO:0000313" key="4">
    <source>
        <dbReference type="Proteomes" id="UP000485058"/>
    </source>
</evidence>
<dbReference type="PANTHER" id="PTHR22997">
    <property type="entry name" value="PIH1 DOMAIN-CONTAINING PROTEIN 1"/>
    <property type="match status" value="1"/>
</dbReference>
<reference evidence="3 4" key="1">
    <citation type="submission" date="2020-02" db="EMBL/GenBank/DDBJ databases">
        <title>Draft genome sequence of Haematococcus lacustris strain NIES-144.</title>
        <authorList>
            <person name="Morimoto D."/>
            <person name="Nakagawa S."/>
            <person name="Yoshida T."/>
            <person name="Sawayama S."/>
        </authorList>
    </citation>
    <scope>NUCLEOTIDE SEQUENCE [LARGE SCALE GENOMIC DNA]</scope>
    <source>
        <strain evidence="3 4">NIES-144</strain>
    </source>
</reference>
<gene>
    <name evidence="3" type="ORF">HaLaN_17402</name>
</gene>
<proteinExistence type="inferred from homology"/>
<dbReference type="Pfam" id="PF08190">
    <property type="entry name" value="PIH1"/>
    <property type="match status" value="1"/>
</dbReference>
<dbReference type="EMBL" id="BLLF01001612">
    <property type="protein sequence ID" value="GFH20307.1"/>
    <property type="molecule type" value="Genomic_DNA"/>
</dbReference>
<evidence type="ECO:0000256" key="1">
    <source>
        <dbReference type="ARBA" id="ARBA00008511"/>
    </source>
</evidence>
<evidence type="ECO:0000259" key="2">
    <source>
        <dbReference type="Pfam" id="PF08190"/>
    </source>
</evidence>
<dbReference type="AlphaFoldDB" id="A0A699ZC79"/>
<dbReference type="Proteomes" id="UP000485058">
    <property type="component" value="Unassembled WGS sequence"/>
</dbReference>
<dbReference type="InterPro" id="IPR012981">
    <property type="entry name" value="PIH1_N"/>
</dbReference>
<keyword evidence="4" id="KW-1185">Reference proteome</keyword>
<dbReference type="GO" id="GO:0005737">
    <property type="term" value="C:cytoplasm"/>
    <property type="evidence" value="ECO:0007669"/>
    <property type="project" value="TreeGrafter"/>
</dbReference>
<organism evidence="3 4">
    <name type="scientific">Haematococcus lacustris</name>
    <name type="common">Green alga</name>
    <name type="synonym">Haematococcus pluvialis</name>
    <dbReference type="NCBI Taxonomy" id="44745"/>
    <lineage>
        <taxon>Eukaryota</taxon>
        <taxon>Viridiplantae</taxon>
        <taxon>Chlorophyta</taxon>
        <taxon>core chlorophytes</taxon>
        <taxon>Chlorophyceae</taxon>
        <taxon>CS clade</taxon>
        <taxon>Chlamydomonadales</taxon>
        <taxon>Haematococcaceae</taxon>
        <taxon>Haematococcus</taxon>
    </lineage>
</organism>
<sequence length="113" mass="12188">MDANEASAEELLALVEEIQRQTGSLDDVPPDLAQLLRRVKKEQGKPVEDIPSEEIIPRPGFVVKTSDASGAKVFINMCGHDKVAAPGNWQGLQVPEEVQAALDNVDSLTDAQP</sequence>
<dbReference type="PANTHER" id="PTHR22997:SF11">
    <property type="entry name" value="PIH1 N-TERMINAL DOMAIN-CONTAINING PROTEIN"/>
    <property type="match status" value="1"/>
</dbReference>
<evidence type="ECO:0000313" key="3">
    <source>
        <dbReference type="EMBL" id="GFH20307.1"/>
    </source>
</evidence>